<protein>
    <submittedName>
        <fullName evidence="2">Uncharacterized protein</fullName>
    </submittedName>
</protein>
<dbReference type="Proteomes" id="UP001465755">
    <property type="component" value="Unassembled WGS sequence"/>
</dbReference>
<gene>
    <name evidence="2" type="ORF">WJX73_010940</name>
</gene>
<organism evidence="2 3">
    <name type="scientific">Symbiochloris irregularis</name>
    <dbReference type="NCBI Taxonomy" id="706552"/>
    <lineage>
        <taxon>Eukaryota</taxon>
        <taxon>Viridiplantae</taxon>
        <taxon>Chlorophyta</taxon>
        <taxon>core chlorophytes</taxon>
        <taxon>Trebouxiophyceae</taxon>
        <taxon>Trebouxiales</taxon>
        <taxon>Trebouxiaceae</taxon>
        <taxon>Symbiochloris</taxon>
    </lineage>
</organism>
<dbReference type="PANTHER" id="PTHR47121:SF2">
    <property type="entry name" value="THYLAKOID LUMENAL PROTEIN TL20.3, CHLOROPLASTIC"/>
    <property type="match status" value="1"/>
</dbReference>
<dbReference type="Gene3D" id="2.160.20.80">
    <property type="entry name" value="E3 ubiquitin-protein ligase SopA"/>
    <property type="match status" value="1"/>
</dbReference>
<comment type="caution">
    <text evidence="2">The sequence shown here is derived from an EMBL/GenBank/DDBJ whole genome shotgun (WGS) entry which is preliminary data.</text>
</comment>
<dbReference type="SUPFAM" id="SSF141571">
    <property type="entry name" value="Pentapeptide repeat-like"/>
    <property type="match status" value="1"/>
</dbReference>
<reference evidence="2 3" key="1">
    <citation type="journal article" date="2024" name="Nat. Commun.">
        <title>Phylogenomics reveals the evolutionary origins of lichenization in chlorophyte algae.</title>
        <authorList>
            <person name="Puginier C."/>
            <person name="Libourel C."/>
            <person name="Otte J."/>
            <person name="Skaloud P."/>
            <person name="Haon M."/>
            <person name="Grisel S."/>
            <person name="Petersen M."/>
            <person name="Berrin J.G."/>
            <person name="Delaux P.M."/>
            <person name="Dal Grande F."/>
            <person name="Keller J."/>
        </authorList>
    </citation>
    <scope>NUCLEOTIDE SEQUENCE [LARGE SCALE GENOMIC DNA]</scope>
    <source>
        <strain evidence="2 3">SAG 2036</strain>
    </source>
</reference>
<keyword evidence="3" id="KW-1185">Reference proteome</keyword>
<accession>A0AAW1NP69</accession>
<proteinExistence type="predicted"/>
<dbReference type="InterPro" id="IPR053285">
    <property type="entry name" value="Thylakoid_lumenal_pentapeptide"/>
</dbReference>
<name>A0AAW1NP69_9CHLO</name>
<dbReference type="Pfam" id="PF00805">
    <property type="entry name" value="Pentapeptide"/>
    <property type="match status" value="2"/>
</dbReference>
<feature type="region of interest" description="Disordered" evidence="1">
    <location>
        <begin position="220"/>
        <end position="263"/>
    </location>
</feature>
<evidence type="ECO:0000313" key="2">
    <source>
        <dbReference type="EMBL" id="KAK9788872.1"/>
    </source>
</evidence>
<dbReference type="InterPro" id="IPR001646">
    <property type="entry name" value="5peptide_repeat"/>
</dbReference>
<evidence type="ECO:0000313" key="3">
    <source>
        <dbReference type="Proteomes" id="UP001465755"/>
    </source>
</evidence>
<sequence>MALRLHCGPARALQRGPVRVPAASGKRMSITPTVCQAQRVPDSVVLTPAKVLQNCALAGSGALLAAALLLQPGAAWADLNKLEADAGGEFGIGTAQQMGSAEINNMDFHSQDLRRSNFTSAECRKCNFKDANLAGAYFIKAVVPKATFENANVSDVLMDRAVLNDANLTNANLQRTVFTRSDLTGAQISGADFTNALLDRPMQMKLCRYADGTNSITGADTRQSLGCGSRKRFRDSSPSAQDGPQAQEADKEAFRKSMPTYRK</sequence>
<dbReference type="AlphaFoldDB" id="A0AAW1NP69"/>
<dbReference type="EMBL" id="JALJOQ010000218">
    <property type="protein sequence ID" value="KAK9788872.1"/>
    <property type="molecule type" value="Genomic_DNA"/>
</dbReference>
<evidence type="ECO:0000256" key="1">
    <source>
        <dbReference type="SAM" id="MobiDB-lite"/>
    </source>
</evidence>
<dbReference type="PANTHER" id="PTHR47121">
    <property type="entry name" value="THYLAKOID LUMENAL PROTEIN TL20.3, CHLOROPLASTIC"/>
    <property type="match status" value="1"/>
</dbReference>